<dbReference type="EMBL" id="KZ451930">
    <property type="protein sequence ID" value="PKA61416.1"/>
    <property type="molecule type" value="Genomic_DNA"/>
</dbReference>
<keyword evidence="2" id="KW-1185">Reference proteome</keyword>
<evidence type="ECO:0000313" key="1">
    <source>
        <dbReference type="EMBL" id="PKA61416.1"/>
    </source>
</evidence>
<dbReference type="GO" id="GO:0016853">
    <property type="term" value="F:isomerase activity"/>
    <property type="evidence" value="ECO:0007669"/>
    <property type="project" value="UniProtKB-KW"/>
</dbReference>
<dbReference type="AlphaFoldDB" id="A0A2I0B0U7"/>
<keyword evidence="1" id="KW-0413">Isomerase</keyword>
<sequence>MEAAILLQHGDLASLQSSRRPSWQLPMGRLATSRLQWHQNPSSVVMTVAAGSCRAAAAAPEKTVYVDNWFDRLAIRYMAGVKKLKEGYEGLVEAAAIISGRNGGAEQQQVVMEALSRAFPANLLSVESSLLLSRSIFFYIVTIKKKKSYIQVPEFKYIITQVHIF</sequence>
<dbReference type="OrthoDB" id="416096at2759"/>
<accession>A0A2I0B0U7</accession>
<dbReference type="Proteomes" id="UP000236161">
    <property type="component" value="Unassembled WGS sequence"/>
</dbReference>
<organism evidence="1 2">
    <name type="scientific">Apostasia shenzhenica</name>
    <dbReference type="NCBI Taxonomy" id="1088818"/>
    <lineage>
        <taxon>Eukaryota</taxon>
        <taxon>Viridiplantae</taxon>
        <taxon>Streptophyta</taxon>
        <taxon>Embryophyta</taxon>
        <taxon>Tracheophyta</taxon>
        <taxon>Spermatophyta</taxon>
        <taxon>Magnoliopsida</taxon>
        <taxon>Liliopsida</taxon>
        <taxon>Asparagales</taxon>
        <taxon>Orchidaceae</taxon>
        <taxon>Apostasioideae</taxon>
        <taxon>Apostasia</taxon>
    </lineage>
</organism>
<protein>
    <submittedName>
        <fullName evidence="1">Beta-carotene isomerase D27, chloroplastic</fullName>
    </submittedName>
</protein>
<name>A0A2I0B0U7_9ASPA</name>
<gene>
    <name evidence="1" type="primary">D27</name>
    <name evidence="1" type="ORF">AXF42_Ash014333</name>
</gene>
<proteinExistence type="predicted"/>
<reference evidence="1 2" key="1">
    <citation type="journal article" date="2017" name="Nature">
        <title>The Apostasia genome and the evolution of orchids.</title>
        <authorList>
            <person name="Zhang G.Q."/>
            <person name="Liu K.W."/>
            <person name="Li Z."/>
            <person name="Lohaus R."/>
            <person name="Hsiao Y.Y."/>
            <person name="Niu S.C."/>
            <person name="Wang J.Y."/>
            <person name="Lin Y.C."/>
            <person name="Xu Q."/>
            <person name="Chen L.J."/>
            <person name="Yoshida K."/>
            <person name="Fujiwara S."/>
            <person name="Wang Z.W."/>
            <person name="Zhang Y.Q."/>
            <person name="Mitsuda N."/>
            <person name="Wang M."/>
            <person name="Liu G.H."/>
            <person name="Pecoraro L."/>
            <person name="Huang H.X."/>
            <person name="Xiao X.J."/>
            <person name="Lin M."/>
            <person name="Wu X.Y."/>
            <person name="Wu W.L."/>
            <person name="Chen Y.Y."/>
            <person name="Chang S.B."/>
            <person name="Sakamoto S."/>
            <person name="Ohme-Takagi M."/>
            <person name="Yagi M."/>
            <person name="Zeng S.J."/>
            <person name="Shen C.Y."/>
            <person name="Yeh C.M."/>
            <person name="Luo Y.B."/>
            <person name="Tsai W.C."/>
            <person name="Van de Peer Y."/>
            <person name="Liu Z.J."/>
        </authorList>
    </citation>
    <scope>NUCLEOTIDE SEQUENCE [LARGE SCALE GENOMIC DNA]</scope>
    <source>
        <strain evidence="2">cv. Shenzhen</strain>
        <tissue evidence="1">Stem</tissue>
    </source>
</reference>
<evidence type="ECO:0000313" key="2">
    <source>
        <dbReference type="Proteomes" id="UP000236161"/>
    </source>
</evidence>